<dbReference type="Pfam" id="PF01965">
    <property type="entry name" value="DJ-1_PfpI"/>
    <property type="match status" value="1"/>
</dbReference>
<organism evidence="3 4">
    <name type="scientific">Fulvimarina uroteuthidis</name>
    <dbReference type="NCBI Taxonomy" id="3098149"/>
    <lineage>
        <taxon>Bacteria</taxon>
        <taxon>Pseudomonadati</taxon>
        <taxon>Pseudomonadota</taxon>
        <taxon>Alphaproteobacteria</taxon>
        <taxon>Hyphomicrobiales</taxon>
        <taxon>Aurantimonadaceae</taxon>
        <taxon>Fulvimarina</taxon>
    </lineage>
</organism>
<dbReference type="PANTHER" id="PTHR42733:SF12">
    <property type="entry name" value="PROTEINASE"/>
    <property type="match status" value="1"/>
</dbReference>
<dbReference type="SUPFAM" id="SSF52317">
    <property type="entry name" value="Class I glutamine amidotransferase-like"/>
    <property type="match status" value="1"/>
</dbReference>
<dbReference type="PROSITE" id="PS51276">
    <property type="entry name" value="PEPTIDASE_C56_PFPI"/>
    <property type="match status" value="1"/>
</dbReference>
<dbReference type="Proteomes" id="UP001294412">
    <property type="component" value="Unassembled WGS sequence"/>
</dbReference>
<evidence type="ECO:0000313" key="3">
    <source>
        <dbReference type="EMBL" id="MDY8109959.1"/>
    </source>
</evidence>
<dbReference type="CDD" id="cd03134">
    <property type="entry name" value="GATase1_PfpI_like"/>
    <property type="match status" value="1"/>
</dbReference>
<sequence length="187" mass="20718">MTKISAAKIAILATDGFEQVELTEPLAKLKEAGAQVHVISTKSGSIRGWDQDHWDKEIAVDKQLSEVRVTDYDALVLPGGQINPDVLRADPKVVSFVREFFNSKKPLAAICHAPWLLIEADVVRGRDVTSFKSIKTDLKNAGANWVDKEVVVHEALITSRNPDDLPAFIAKIIEEVEEGRHEDRKVA</sequence>
<comment type="caution">
    <text evidence="3">The sequence shown here is derived from an EMBL/GenBank/DDBJ whole genome shotgun (WGS) entry which is preliminary data.</text>
</comment>
<comment type="similarity">
    <text evidence="1">Belongs to the peptidase C56 family.</text>
</comment>
<evidence type="ECO:0000313" key="4">
    <source>
        <dbReference type="Proteomes" id="UP001294412"/>
    </source>
</evidence>
<feature type="domain" description="DJ-1/PfpI" evidence="2">
    <location>
        <begin position="8"/>
        <end position="175"/>
    </location>
</feature>
<dbReference type="RefSeq" id="WP_322187491.1">
    <property type="nucleotide sequence ID" value="NZ_JAXLPB010000004.1"/>
</dbReference>
<dbReference type="InterPro" id="IPR002818">
    <property type="entry name" value="DJ-1/PfpI"/>
</dbReference>
<dbReference type="InterPro" id="IPR029062">
    <property type="entry name" value="Class_I_gatase-like"/>
</dbReference>
<gene>
    <name evidence="3" type="ORF">U0C82_12500</name>
</gene>
<dbReference type="Gene3D" id="3.40.50.880">
    <property type="match status" value="1"/>
</dbReference>
<dbReference type="InterPro" id="IPR006286">
    <property type="entry name" value="C56_PfpI-like"/>
</dbReference>
<accession>A0ABU5I584</accession>
<evidence type="ECO:0000256" key="1">
    <source>
        <dbReference type="ARBA" id="ARBA00008542"/>
    </source>
</evidence>
<dbReference type="PANTHER" id="PTHR42733">
    <property type="entry name" value="DJ-1 PROTEIN"/>
    <property type="match status" value="1"/>
</dbReference>
<keyword evidence="3" id="KW-0315">Glutamine amidotransferase</keyword>
<evidence type="ECO:0000259" key="2">
    <source>
        <dbReference type="Pfam" id="PF01965"/>
    </source>
</evidence>
<protein>
    <submittedName>
        <fullName evidence="3">Type 1 glutamine amidotransferase domain-containing protein</fullName>
    </submittedName>
</protein>
<reference evidence="3 4" key="1">
    <citation type="submission" date="2023-12" db="EMBL/GenBank/DDBJ databases">
        <title>Description of Novel Strain Fulvimarina sp. 2208YS6-2-32 isolated from Uroteuthis (Photololigo) edulis.</title>
        <authorList>
            <person name="Park J.-S."/>
        </authorList>
    </citation>
    <scope>NUCLEOTIDE SEQUENCE [LARGE SCALE GENOMIC DNA]</scope>
    <source>
        <strain evidence="3 4">2208YS6-2-32</strain>
    </source>
</reference>
<name>A0ABU5I584_9HYPH</name>
<dbReference type="EMBL" id="JAXLPB010000004">
    <property type="protein sequence ID" value="MDY8109959.1"/>
    <property type="molecule type" value="Genomic_DNA"/>
</dbReference>
<keyword evidence="4" id="KW-1185">Reference proteome</keyword>
<proteinExistence type="inferred from homology"/>
<dbReference type="NCBIfam" id="TIGR01382">
    <property type="entry name" value="PfpI"/>
    <property type="match status" value="1"/>
</dbReference>